<dbReference type="OrthoDB" id="6446140at2"/>
<dbReference type="PROSITE" id="PS50943">
    <property type="entry name" value="HTH_CROC1"/>
    <property type="match status" value="1"/>
</dbReference>
<feature type="domain" description="HTH cro/C1-type" evidence="2">
    <location>
        <begin position="14"/>
        <end position="29"/>
    </location>
</feature>
<dbReference type="InterPro" id="IPR010982">
    <property type="entry name" value="Lambda_DNA-bd_dom_sf"/>
</dbReference>
<dbReference type="AlphaFoldDB" id="A0A494X7I6"/>
<proteinExistence type="predicted"/>
<gene>
    <name evidence="3" type="ORF">D7S86_24570</name>
</gene>
<protein>
    <recommendedName>
        <fullName evidence="2">HTH cro/C1-type domain-containing protein</fullName>
    </recommendedName>
</protein>
<dbReference type="CDD" id="cd00093">
    <property type="entry name" value="HTH_XRE"/>
    <property type="match status" value="1"/>
</dbReference>
<dbReference type="Pfam" id="PF15943">
    <property type="entry name" value="YdaS_toxin"/>
    <property type="match status" value="1"/>
</dbReference>
<dbReference type="SUPFAM" id="SSF47413">
    <property type="entry name" value="lambda repressor-like DNA-binding domains"/>
    <property type="match status" value="1"/>
</dbReference>
<reference evidence="3 4" key="1">
    <citation type="submission" date="2018-10" db="EMBL/GenBank/DDBJ databases">
        <title>Robbsia sp. DHC34, isolated from soil.</title>
        <authorList>
            <person name="Gao Z.-H."/>
            <person name="Qiu L.-H."/>
        </authorList>
    </citation>
    <scope>NUCLEOTIDE SEQUENCE [LARGE SCALE GENOMIC DNA]</scope>
    <source>
        <strain evidence="3 4">DHC34</strain>
    </source>
</reference>
<keyword evidence="4" id="KW-1185">Reference proteome</keyword>
<dbReference type="EMBL" id="RBZU01000014">
    <property type="protein sequence ID" value="RKP46667.1"/>
    <property type="molecule type" value="Genomic_DNA"/>
</dbReference>
<dbReference type="Proteomes" id="UP000270342">
    <property type="component" value="Unassembled WGS sequence"/>
</dbReference>
<feature type="region of interest" description="Disordered" evidence="1">
    <location>
        <begin position="79"/>
        <end position="111"/>
    </location>
</feature>
<evidence type="ECO:0000259" key="2">
    <source>
        <dbReference type="PROSITE" id="PS50943"/>
    </source>
</evidence>
<dbReference type="InterPro" id="IPR001387">
    <property type="entry name" value="Cro/C1-type_HTH"/>
</dbReference>
<evidence type="ECO:0000313" key="3">
    <source>
        <dbReference type="EMBL" id="RKP46667.1"/>
    </source>
</evidence>
<dbReference type="InterPro" id="IPR031856">
    <property type="entry name" value="YdaS_toxin-like"/>
</dbReference>
<accession>A0A494X7I6</accession>
<evidence type="ECO:0000313" key="4">
    <source>
        <dbReference type="Proteomes" id="UP000270342"/>
    </source>
</evidence>
<dbReference type="RefSeq" id="WP_121090343.1">
    <property type="nucleotide sequence ID" value="NZ_RBZU01000014.1"/>
</dbReference>
<sequence length="111" mass="12319">MDLKTYIATSSRGTAAKLAKALRVSPSYLSQMAHGVAPISPERCVEIERETDGVVRRRELRLDDWRLIWPELDPDSREFRALGASDDTQPPDGKPHRVSSSEANRTGACTP</sequence>
<feature type="compositionally biased region" description="Polar residues" evidence="1">
    <location>
        <begin position="98"/>
        <end position="111"/>
    </location>
</feature>
<dbReference type="Gene3D" id="1.10.260.40">
    <property type="entry name" value="lambda repressor-like DNA-binding domains"/>
    <property type="match status" value="1"/>
</dbReference>
<evidence type="ECO:0000256" key="1">
    <source>
        <dbReference type="SAM" id="MobiDB-lite"/>
    </source>
</evidence>
<name>A0A494X7I6_9BURK</name>
<dbReference type="GO" id="GO:0003677">
    <property type="term" value="F:DNA binding"/>
    <property type="evidence" value="ECO:0007669"/>
    <property type="project" value="InterPro"/>
</dbReference>
<comment type="caution">
    <text evidence="3">The sequence shown here is derived from an EMBL/GenBank/DDBJ whole genome shotgun (WGS) entry which is preliminary data.</text>
</comment>
<organism evidence="3 4">
    <name type="scientific">Pararobbsia silviterrae</name>
    <dbReference type="NCBI Taxonomy" id="1792498"/>
    <lineage>
        <taxon>Bacteria</taxon>
        <taxon>Pseudomonadati</taxon>
        <taxon>Pseudomonadota</taxon>
        <taxon>Betaproteobacteria</taxon>
        <taxon>Burkholderiales</taxon>
        <taxon>Burkholderiaceae</taxon>
        <taxon>Pararobbsia</taxon>
    </lineage>
</organism>